<dbReference type="InterPro" id="IPR012533">
    <property type="entry name" value="YcnI-copper_dom"/>
</dbReference>
<reference evidence="3 4" key="1">
    <citation type="submission" date="2022-03" db="EMBL/GenBank/DDBJ databases">
        <title>Ignatzschineria rhizosphaerae HR5S32.</title>
        <authorList>
            <person name="Sun J.Q."/>
            <person name="Feng J.Y."/>
        </authorList>
    </citation>
    <scope>NUCLEOTIDE SEQUENCE [LARGE SCALE GENOMIC DNA]</scope>
    <source>
        <strain evidence="3 4">HR5S32</strain>
    </source>
</reference>
<sequence>MNFKILSFIITPLLLSQIASAHISFIDAKPLTEGKSFKATFAVPHGCEGTPTTKVTINIPEGVIGVKPMPKSDWSISTKTTSFAKTYQQYGKDVTQGISSITWEGSLPDQHYDEFTITGYFADNANNSDEIYFPVIQNCEIGEYLWTDTSGHKHHGHDAKELGAPSLKIIK</sequence>
<dbReference type="EMBL" id="CP093379">
    <property type="protein sequence ID" value="UNM97007.1"/>
    <property type="molecule type" value="Genomic_DNA"/>
</dbReference>
<organism evidence="3 4">
    <name type="scientific">Ignatzschineria rhizosphaerae</name>
    <dbReference type="NCBI Taxonomy" id="2923279"/>
    <lineage>
        <taxon>Bacteria</taxon>
        <taxon>Pseudomonadati</taxon>
        <taxon>Pseudomonadota</taxon>
        <taxon>Gammaproteobacteria</taxon>
        <taxon>Cardiobacteriales</taxon>
        <taxon>Ignatzschineriaceae</taxon>
        <taxon>Ignatzschineria</taxon>
    </lineage>
</organism>
<name>A0ABY3X6C1_9GAMM</name>
<evidence type="ECO:0000313" key="3">
    <source>
        <dbReference type="EMBL" id="UNM97007.1"/>
    </source>
</evidence>
<gene>
    <name evidence="3" type="ORF">MMG00_03920</name>
</gene>
<feature type="chain" id="PRO_5047429247" evidence="1">
    <location>
        <begin position="22"/>
        <end position="171"/>
    </location>
</feature>
<dbReference type="Proteomes" id="UP000829542">
    <property type="component" value="Chromosome"/>
</dbReference>
<proteinExistence type="predicted"/>
<evidence type="ECO:0000256" key="1">
    <source>
        <dbReference type="SAM" id="SignalP"/>
    </source>
</evidence>
<protein>
    <submittedName>
        <fullName evidence="3">YcnI family protein</fullName>
    </submittedName>
</protein>
<dbReference type="Pfam" id="PF07987">
    <property type="entry name" value="DUF1775"/>
    <property type="match status" value="1"/>
</dbReference>
<keyword evidence="4" id="KW-1185">Reference proteome</keyword>
<dbReference type="Gene3D" id="2.60.40.2230">
    <property type="entry name" value="Uncharacterised protein YcnI-like PF07987, DUF1775"/>
    <property type="match status" value="1"/>
</dbReference>
<dbReference type="InterPro" id="IPR038507">
    <property type="entry name" value="YcnI-like_sf"/>
</dbReference>
<feature type="domain" description="YncI copper-binding" evidence="2">
    <location>
        <begin position="28"/>
        <end position="169"/>
    </location>
</feature>
<evidence type="ECO:0000259" key="2">
    <source>
        <dbReference type="Pfam" id="PF07987"/>
    </source>
</evidence>
<dbReference type="RefSeq" id="WP_242151688.1">
    <property type="nucleotide sequence ID" value="NZ_CP093379.1"/>
</dbReference>
<feature type="signal peptide" evidence="1">
    <location>
        <begin position="1"/>
        <end position="21"/>
    </location>
</feature>
<accession>A0ABY3X6C1</accession>
<dbReference type="CDD" id="cd08545">
    <property type="entry name" value="YcnI_like"/>
    <property type="match status" value="1"/>
</dbReference>
<keyword evidence="1" id="KW-0732">Signal</keyword>
<evidence type="ECO:0000313" key="4">
    <source>
        <dbReference type="Proteomes" id="UP000829542"/>
    </source>
</evidence>